<organism evidence="8 9">
    <name type="scientific">Acanthaster planci</name>
    <name type="common">Crown-of-thorns starfish</name>
    <dbReference type="NCBI Taxonomy" id="133434"/>
    <lineage>
        <taxon>Eukaryota</taxon>
        <taxon>Metazoa</taxon>
        <taxon>Echinodermata</taxon>
        <taxon>Eleutherozoa</taxon>
        <taxon>Asterozoa</taxon>
        <taxon>Asteroidea</taxon>
        <taxon>Valvatacea</taxon>
        <taxon>Valvatida</taxon>
        <taxon>Acanthasteridae</taxon>
        <taxon>Acanthaster</taxon>
    </lineage>
</organism>
<feature type="compositionally biased region" description="Polar residues" evidence="6">
    <location>
        <begin position="386"/>
        <end position="398"/>
    </location>
</feature>
<evidence type="ECO:0000256" key="4">
    <source>
        <dbReference type="ARBA" id="ARBA00023163"/>
    </source>
</evidence>
<comment type="subcellular location">
    <subcellularLocation>
        <location evidence="1">Nucleus</location>
    </subcellularLocation>
</comment>
<comment type="similarity">
    <text evidence="2">Belongs to the TAF6 family.</text>
</comment>
<dbReference type="GO" id="GO:0000124">
    <property type="term" value="C:SAGA complex"/>
    <property type="evidence" value="ECO:0007669"/>
    <property type="project" value="InterPro"/>
</dbReference>
<dbReference type="InterPro" id="IPR011442">
    <property type="entry name" value="TAF6_C"/>
</dbReference>
<feature type="domain" description="TATA box binding protein associated factor (TAF) histone-like fold" evidence="7">
    <location>
        <begin position="8"/>
        <end position="72"/>
    </location>
</feature>
<dbReference type="CDD" id="cd22932">
    <property type="entry name" value="HFD_TAF6L"/>
    <property type="match status" value="1"/>
</dbReference>
<dbReference type="GeneID" id="110981958"/>
<dbReference type="SUPFAM" id="SSF47113">
    <property type="entry name" value="Histone-fold"/>
    <property type="match status" value="1"/>
</dbReference>
<dbReference type="OrthoDB" id="6621890at2759"/>
<dbReference type="InterPro" id="IPR037796">
    <property type="entry name" value="TAF6"/>
</dbReference>
<feature type="region of interest" description="Disordered" evidence="6">
    <location>
        <begin position="504"/>
        <end position="532"/>
    </location>
</feature>
<dbReference type="GO" id="GO:0051123">
    <property type="term" value="P:RNA polymerase II preinitiation complex assembly"/>
    <property type="evidence" value="ECO:0007669"/>
    <property type="project" value="TreeGrafter"/>
</dbReference>
<evidence type="ECO:0000256" key="3">
    <source>
        <dbReference type="ARBA" id="ARBA00023015"/>
    </source>
</evidence>
<dbReference type="Gene3D" id="1.25.40.770">
    <property type="entry name" value="TAF6, C-terminal HEAT repeat domain"/>
    <property type="match status" value="1"/>
</dbReference>
<dbReference type="SMART" id="SM00803">
    <property type="entry name" value="TAF"/>
    <property type="match status" value="1"/>
</dbReference>
<evidence type="ECO:0000259" key="7">
    <source>
        <dbReference type="SMART" id="SM00803"/>
    </source>
</evidence>
<evidence type="ECO:0000256" key="5">
    <source>
        <dbReference type="ARBA" id="ARBA00023242"/>
    </source>
</evidence>
<feature type="region of interest" description="Disordered" evidence="6">
    <location>
        <begin position="376"/>
        <end position="401"/>
    </location>
</feature>
<dbReference type="PANTHER" id="PTHR10221:SF22">
    <property type="entry name" value="TAF6-LIKE RNA POLYMERASE II P300_CBP-ASSOCIATED FACTOR-ASSOCIATED FACTOR 65 KDA SUBUNIT 6L"/>
    <property type="match status" value="1"/>
</dbReference>
<sequence length="632" mass="70226">MAEDKKFAMLSSGSVKVVAESAGVSSLSDEIAGMIAEDVCYRLREVTQASTQFMKHAKRKRLHSEDFNKALRWSDVEPIHGHGSNDPLTFIPIKDSELFFVEDKEINLIDLATDTKIPSAAGTTSIKASWVAIEGIQKPSGSQAGTAVTHKFETLSQDLQQYYKDATKAILESDHQQAEIFLSDLRRNTKVSGLLPYFANFVSCGVKMVSHDLGQLMRLMQLVDALIHNQVLFLGPYLMNLISTVMYCILEPLAVSINPLNDHWALRDYAARLLSQILRSSIEIMGRFEHQLLATLKEVLSDPARPLCSHYGAVVGLCALGTRAVEEVLVSQLSTYWPILQQVLEDTSISNSQVKMDGHKVHGAILAAAEMLLKSKEDQPDGGESPSPSYGQSPNASPDHQAEFAFGTASHLMHLSSTGISGSTAPEPIKKPKHCSISDTYSHLYEYLGDSLTMRLHPRRDPGKRIPEPPKDVDLMQLLNAESQSSHHYREDYHRGLMSLTRQKFPNRPRLPSGGTAREGLRPRHAKTPKKIRGRAASLKDAFPLAKTIKIHKSDFKTQLSIPGKLVSLRTKRGTSEGSSTVPSWLKSNSDVWKINMRMAVFGKRRIHLMQLPENLHSNLHQRAVCDLNAMF</sequence>
<dbReference type="InterPro" id="IPR046344">
    <property type="entry name" value="TAF6_C_sf"/>
</dbReference>
<keyword evidence="4" id="KW-0804">Transcription</keyword>
<evidence type="ECO:0000313" key="9">
    <source>
        <dbReference type="RefSeq" id="XP_022095714.1"/>
    </source>
</evidence>
<feature type="compositionally biased region" description="Basic residues" evidence="6">
    <location>
        <begin position="523"/>
        <end position="532"/>
    </location>
</feature>
<reference evidence="9" key="1">
    <citation type="submission" date="2025-08" db="UniProtKB">
        <authorList>
            <consortium name="RefSeq"/>
        </authorList>
    </citation>
    <scope>IDENTIFICATION</scope>
</reference>
<evidence type="ECO:0000256" key="1">
    <source>
        <dbReference type="ARBA" id="ARBA00004123"/>
    </source>
</evidence>
<evidence type="ECO:0000256" key="2">
    <source>
        <dbReference type="ARBA" id="ARBA00007688"/>
    </source>
</evidence>
<dbReference type="CTD" id="10629"/>
<name>A0A8B7YR07_ACAPL</name>
<dbReference type="GO" id="GO:0046695">
    <property type="term" value="C:SLIK (SAGA-like) complex"/>
    <property type="evidence" value="ECO:0007669"/>
    <property type="project" value="InterPro"/>
</dbReference>
<dbReference type="Pfam" id="PF07571">
    <property type="entry name" value="TAF6_C"/>
    <property type="match status" value="1"/>
</dbReference>
<accession>A0A8B7YR07</accession>
<dbReference type="AlphaFoldDB" id="A0A8B7YR07"/>
<dbReference type="GO" id="GO:0003713">
    <property type="term" value="F:transcription coactivator activity"/>
    <property type="evidence" value="ECO:0007669"/>
    <property type="project" value="TreeGrafter"/>
</dbReference>
<gene>
    <name evidence="9" type="primary">LOC110981958</name>
</gene>
<dbReference type="Gene3D" id="1.10.20.10">
    <property type="entry name" value="Histone, subunit A"/>
    <property type="match status" value="1"/>
</dbReference>
<dbReference type="Proteomes" id="UP000694845">
    <property type="component" value="Unplaced"/>
</dbReference>
<keyword evidence="8" id="KW-1185">Reference proteome</keyword>
<evidence type="ECO:0000313" key="8">
    <source>
        <dbReference type="Proteomes" id="UP000694845"/>
    </source>
</evidence>
<dbReference type="InterPro" id="IPR016024">
    <property type="entry name" value="ARM-type_fold"/>
</dbReference>
<dbReference type="KEGG" id="aplc:110981958"/>
<dbReference type="InterPro" id="IPR009072">
    <property type="entry name" value="Histone-fold"/>
</dbReference>
<protein>
    <submittedName>
        <fullName evidence="9">TAF6-like RNA polymerase II p300/CBP-associated factor-associated factor 65 kDa subunit 6L isoform X1</fullName>
    </submittedName>
</protein>
<proteinExistence type="inferred from homology"/>
<dbReference type="FunFam" id="1.10.20.10:FF:000040">
    <property type="entry name" value="TAF6-like RNA polymerase II p300/CBP-associated factor-associated factor 65 kDa subunit 6L"/>
    <property type="match status" value="1"/>
</dbReference>
<dbReference type="SUPFAM" id="SSF48371">
    <property type="entry name" value="ARM repeat"/>
    <property type="match status" value="1"/>
</dbReference>
<evidence type="ECO:0000256" key="6">
    <source>
        <dbReference type="SAM" id="MobiDB-lite"/>
    </source>
</evidence>
<dbReference type="Pfam" id="PF02969">
    <property type="entry name" value="TAF"/>
    <property type="match status" value="1"/>
</dbReference>
<dbReference type="InterPro" id="IPR004823">
    <property type="entry name" value="TAF_TATA-bd_Histone-like_dom"/>
</dbReference>
<dbReference type="CDD" id="cd08050">
    <property type="entry name" value="TAF6C"/>
    <property type="match status" value="1"/>
</dbReference>
<dbReference type="OMA" id="QKCRFSP"/>
<dbReference type="RefSeq" id="XP_022095714.1">
    <property type="nucleotide sequence ID" value="XM_022240022.1"/>
</dbReference>
<dbReference type="GO" id="GO:0016251">
    <property type="term" value="F:RNA polymerase II general transcription initiation factor activity"/>
    <property type="evidence" value="ECO:0007669"/>
    <property type="project" value="InterPro"/>
</dbReference>
<keyword evidence="3" id="KW-0805">Transcription regulation</keyword>
<dbReference type="GO" id="GO:0046982">
    <property type="term" value="F:protein heterodimerization activity"/>
    <property type="evidence" value="ECO:0007669"/>
    <property type="project" value="InterPro"/>
</dbReference>
<dbReference type="GO" id="GO:0005669">
    <property type="term" value="C:transcription factor TFIID complex"/>
    <property type="evidence" value="ECO:0007669"/>
    <property type="project" value="InterPro"/>
</dbReference>
<dbReference type="PANTHER" id="PTHR10221">
    <property type="entry name" value="TRANSCRIPTION INITIATION FACTOR TFIID SUBUNIT 6"/>
    <property type="match status" value="1"/>
</dbReference>
<keyword evidence="5" id="KW-0539">Nucleus</keyword>